<dbReference type="GO" id="GO:0005737">
    <property type="term" value="C:cytoplasm"/>
    <property type="evidence" value="ECO:0007669"/>
    <property type="project" value="TreeGrafter"/>
</dbReference>
<dbReference type="Gene3D" id="3.30.1490.20">
    <property type="entry name" value="ATP-grasp fold, A domain"/>
    <property type="match status" value="1"/>
</dbReference>
<dbReference type="EC" id="6.3.4.16" evidence="15"/>
<dbReference type="Gene3D" id="3.40.50.20">
    <property type="match status" value="2"/>
</dbReference>
<keyword evidence="14" id="KW-0464">Manganese</keyword>
<dbReference type="EC" id="6.3.5.5" evidence="4"/>
<dbReference type="Pfam" id="PF25596">
    <property type="entry name" value="CPSase_L_D1"/>
    <property type="match status" value="2"/>
</dbReference>
<evidence type="ECO:0000256" key="4">
    <source>
        <dbReference type="ARBA" id="ARBA00012738"/>
    </source>
</evidence>
<dbReference type="Pfam" id="PF02786">
    <property type="entry name" value="CPSase_L_D2"/>
    <property type="match status" value="2"/>
</dbReference>
<keyword evidence="6" id="KW-0436">Ligase</keyword>
<evidence type="ECO:0000259" key="22">
    <source>
        <dbReference type="PROSITE" id="PS51855"/>
    </source>
</evidence>
<dbReference type="PANTHER" id="PTHR11405">
    <property type="entry name" value="CARBAMOYLTRANSFERASE FAMILY MEMBER"/>
    <property type="match status" value="1"/>
</dbReference>
<organism evidence="23 24">
    <name type="scientific">Geodia barretti</name>
    <name type="common">Barrett's horny sponge</name>
    <dbReference type="NCBI Taxonomy" id="519541"/>
    <lineage>
        <taxon>Eukaryota</taxon>
        <taxon>Metazoa</taxon>
        <taxon>Porifera</taxon>
        <taxon>Demospongiae</taxon>
        <taxon>Heteroscleromorpha</taxon>
        <taxon>Tetractinellida</taxon>
        <taxon>Astrophorina</taxon>
        <taxon>Geodiidae</taxon>
        <taxon>Geodia</taxon>
    </lineage>
</organism>
<comment type="catalytic activity">
    <reaction evidence="16">
        <text>hydrogencarbonate + NH4(+) + 2 ATP = carbamoyl phosphate + 2 ADP + phosphate + 2 H(+)</text>
        <dbReference type="Rhea" id="RHEA:18029"/>
        <dbReference type="ChEBI" id="CHEBI:15378"/>
        <dbReference type="ChEBI" id="CHEBI:17544"/>
        <dbReference type="ChEBI" id="CHEBI:28938"/>
        <dbReference type="ChEBI" id="CHEBI:30616"/>
        <dbReference type="ChEBI" id="CHEBI:43474"/>
        <dbReference type="ChEBI" id="CHEBI:58228"/>
        <dbReference type="ChEBI" id="CHEBI:456216"/>
        <dbReference type="EC" id="6.3.4.16"/>
    </reaction>
</comment>
<dbReference type="Gene3D" id="3.40.50.1380">
    <property type="entry name" value="Methylglyoxal synthase-like domain"/>
    <property type="match status" value="1"/>
</dbReference>
<dbReference type="FunFam" id="3.30.1490.20:FF:000001">
    <property type="entry name" value="Carbamoyl-phosphate synthase large chain"/>
    <property type="match status" value="1"/>
</dbReference>
<dbReference type="SMART" id="SM01096">
    <property type="entry name" value="CPSase_L_D3"/>
    <property type="match status" value="1"/>
</dbReference>
<dbReference type="NCBIfam" id="NF003671">
    <property type="entry name" value="PRK05294.1"/>
    <property type="match status" value="1"/>
</dbReference>
<keyword evidence="10 20" id="KW-0547">Nucleotide-binding</keyword>
<dbReference type="SUPFAM" id="SSF52335">
    <property type="entry name" value="Methylglyoxal synthase-like"/>
    <property type="match status" value="1"/>
</dbReference>
<dbReference type="InterPro" id="IPR058047">
    <property type="entry name" value="CPSase_preATP-grasp"/>
</dbReference>
<protein>
    <recommendedName>
        <fullName evidence="19">Carbamoyl phosphate synthase pyrimidine-specific large chain</fullName>
        <ecNumber evidence="15">6.3.4.16</ecNumber>
        <ecNumber evidence="4">6.3.5.5</ecNumber>
    </recommendedName>
</protein>
<feature type="domain" description="MGS-like" evidence="22">
    <location>
        <begin position="930"/>
        <end position="1069"/>
    </location>
</feature>
<dbReference type="HAMAP" id="MF_01210_A">
    <property type="entry name" value="CPSase_L_chain_A"/>
    <property type="match status" value="1"/>
</dbReference>
<dbReference type="FunFam" id="3.30.470.20:FF:000001">
    <property type="entry name" value="Carbamoyl-phosphate synthase large chain"/>
    <property type="match status" value="1"/>
</dbReference>
<dbReference type="SUPFAM" id="SSF52440">
    <property type="entry name" value="PreATP-grasp domain"/>
    <property type="match status" value="2"/>
</dbReference>
<dbReference type="FunFam" id="3.40.50.20:FF:000001">
    <property type="entry name" value="Carbamoyl-phosphate synthase large chain"/>
    <property type="match status" value="2"/>
</dbReference>
<dbReference type="GO" id="GO:0046872">
    <property type="term" value="F:metal ion binding"/>
    <property type="evidence" value="ECO:0007669"/>
    <property type="project" value="UniProtKB-KW"/>
</dbReference>
<dbReference type="Gene3D" id="3.30.470.20">
    <property type="entry name" value="ATP-grasp fold, B domain"/>
    <property type="match status" value="2"/>
</dbReference>
<accession>A0AA35RFX1</accession>
<evidence type="ECO:0000256" key="12">
    <source>
        <dbReference type="ARBA" id="ARBA00022842"/>
    </source>
</evidence>
<reference evidence="23" key="1">
    <citation type="submission" date="2023-03" db="EMBL/GenBank/DDBJ databases">
        <authorList>
            <person name="Steffen K."/>
            <person name="Cardenas P."/>
        </authorList>
    </citation>
    <scope>NUCLEOTIDE SEQUENCE</scope>
</reference>
<dbReference type="FunFam" id="1.10.1030.10:FF:000002">
    <property type="entry name" value="Carbamoyl-phosphate synthase large chain"/>
    <property type="match status" value="1"/>
</dbReference>
<dbReference type="InterPro" id="IPR033937">
    <property type="entry name" value="MGS_CPS_CarB"/>
</dbReference>
<dbReference type="NCBIfam" id="NF009455">
    <property type="entry name" value="PRK12815.1"/>
    <property type="match status" value="1"/>
</dbReference>
<dbReference type="PROSITE" id="PS00867">
    <property type="entry name" value="CPSASE_2"/>
    <property type="match status" value="1"/>
</dbReference>
<dbReference type="Pfam" id="PF02787">
    <property type="entry name" value="CPSase_L_D3"/>
    <property type="match status" value="1"/>
</dbReference>
<dbReference type="InterPro" id="IPR013815">
    <property type="entry name" value="ATP_grasp_subdomain_1"/>
</dbReference>
<keyword evidence="13" id="KW-0665">Pyrimidine biosynthesis</keyword>
<dbReference type="GO" id="GO:0005524">
    <property type="term" value="F:ATP binding"/>
    <property type="evidence" value="ECO:0007669"/>
    <property type="project" value="UniProtKB-UniRule"/>
</dbReference>
<evidence type="ECO:0000256" key="18">
    <source>
        <dbReference type="ARBA" id="ARBA00060037"/>
    </source>
</evidence>
<keyword evidence="5" id="KW-0055">Arginine biosynthesis</keyword>
<dbReference type="InterPro" id="IPR036914">
    <property type="entry name" value="MGS-like_dom_sf"/>
</dbReference>
<keyword evidence="24" id="KW-1185">Reference proteome</keyword>
<comment type="pathway">
    <text evidence="2">Amino-acid biosynthesis; L-arginine biosynthesis; carbamoyl phosphate from bicarbonate: step 1/1.</text>
</comment>
<evidence type="ECO:0000256" key="20">
    <source>
        <dbReference type="PROSITE-ProRule" id="PRU00409"/>
    </source>
</evidence>
<dbReference type="PROSITE" id="PS00866">
    <property type="entry name" value="CPSASE_1"/>
    <property type="match status" value="1"/>
</dbReference>
<keyword evidence="9" id="KW-0677">Repeat</keyword>
<name>A0AA35RFX1_GEOBA</name>
<dbReference type="InterPro" id="IPR036897">
    <property type="entry name" value="CarbamoylP_synth_lsu_oligo_sf"/>
</dbReference>
<comment type="caution">
    <text evidence="23">The sequence shown here is derived from an EMBL/GenBank/DDBJ whole genome shotgun (WGS) entry which is preliminary data.</text>
</comment>
<dbReference type="HAMAP" id="MF_01210_B">
    <property type="entry name" value="CPSase_L_chain_B"/>
    <property type="match status" value="1"/>
</dbReference>
<evidence type="ECO:0000256" key="1">
    <source>
        <dbReference type="ARBA" id="ARBA00001936"/>
    </source>
</evidence>
<dbReference type="GO" id="GO:0004088">
    <property type="term" value="F:carbamoyl-phosphate synthase (glutamine-hydrolyzing) activity"/>
    <property type="evidence" value="ECO:0007669"/>
    <property type="project" value="UniProtKB-EC"/>
</dbReference>
<dbReference type="PANTHER" id="PTHR11405:SF53">
    <property type="entry name" value="CARBAMOYL-PHOSPHATE SYNTHASE [AMMONIA], MITOCHONDRIAL"/>
    <property type="match status" value="1"/>
</dbReference>
<feature type="domain" description="ATP-grasp" evidence="21">
    <location>
        <begin position="129"/>
        <end position="323"/>
    </location>
</feature>
<dbReference type="InterPro" id="IPR011607">
    <property type="entry name" value="MGS-like_dom"/>
</dbReference>
<dbReference type="AlphaFoldDB" id="A0AA35RFX1"/>
<keyword evidence="8" id="KW-0479">Metal-binding</keyword>
<dbReference type="Pfam" id="PF02142">
    <property type="entry name" value="MGS"/>
    <property type="match status" value="1"/>
</dbReference>
<dbReference type="GO" id="GO:0006526">
    <property type="term" value="P:L-arginine biosynthetic process"/>
    <property type="evidence" value="ECO:0007669"/>
    <property type="project" value="UniProtKB-KW"/>
</dbReference>
<evidence type="ECO:0000256" key="14">
    <source>
        <dbReference type="ARBA" id="ARBA00023211"/>
    </source>
</evidence>
<dbReference type="SUPFAM" id="SSF48108">
    <property type="entry name" value="Carbamoyl phosphate synthetase, large subunit connection domain"/>
    <property type="match status" value="1"/>
</dbReference>
<dbReference type="InterPro" id="IPR005479">
    <property type="entry name" value="CPAse_ATP-bd"/>
</dbReference>
<evidence type="ECO:0000256" key="19">
    <source>
        <dbReference type="ARBA" id="ARBA00069524"/>
    </source>
</evidence>
<dbReference type="InterPro" id="IPR011761">
    <property type="entry name" value="ATP-grasp"/>
</dbReference>
<evidence type="ECO:0000256" key="8">
    <source>
        <dbReference type="ARBA" id="ARBA00022723"/>
    </source>
</evidence>
<evidence type="ECO:0000256" key="5">
    <source>
        <dbReference type="ARBA" id="ARBA00022571"/>
    </source>
</evidence>
<dbReference type="EMBL" id="CASHTH010000998">
    <property type="protein sequence ID" value="CAI8009931.1"/>
    <property type="molecule type" value="Genomic_DNA"/>
</dbReference>
<evidence type="ECO:0000259" key="21">
    <source>
        <dbReference type="PROSITE" id="PS50975"/>
    </source>
</evidence>
<dbReference type="Gene3D" id="1.10.1030.10">
    <property type="entry name" value="Carbamoyl-phosphate synthetase, large subunit oligomerisation domain"/>
    <property type="match status" value="1"/>
</dbReference>
<comment type="similarity">
    <text evidence="3">Belongs to the CarB family.</text>
</comment>
<dbReference type="InterPro" id="IPR016185">
    <property type="entry name" value="PreATP-grasp_dom_sf"/>
</dbReference>
<dbReference type="GO" id="GO:0006221">
    <property type="term" value="P:pyrimidine nucleotide biosynthetic process"/>
    <property type="evidence" value="ECO:0007669"/>
    <property type="project" value="UniProtKB-KW"/>
</dbReference>
<dbReference type="GO" id="GO:0006541">
    <property type="term" value="P:glutamine metabolic process"/>
    <property type="evidence" value="ECO:0007669"/>
    <property type="project" value="TreeGrafter"/>
</dbReference>
<evidence type="ECO:0000313" key="24">
    <source>
        <dbReference type="Proteomes" id="UP001174909"/>
    </source>
</evidence>
<evidence type="ECO:0000256" key="13">
    <source>
        <dbReference type="ARBA" id="ARBA00022975"/>
    </source>
</evidence>
<dbReference type="PROSITE" id="PS50975">
    <property type="entry name" value="ATP_GRASP"/>
    <property type="match status" value="2"/>
</dbReference>
<dbReference type="SUPFAM" id="SSF56059">
    <property type="entry name" value="Glutathione synthetase ATP-binding domain-like"/>
    <property type="match status" value="2"/>
</dbReference>
<dbReference type="InterPro" id="IPR005480">
    <property type="entry name" value="CPSase_lsu_oligo"/>
</dbReference>
<dbReference type="Proteomes" id="UP001174909">
    <property type="component" value="Unassembled WGS sequence"/>
</dbReference>
<dbReference type="PROSITE" id="PS51855">
    <property type="entry name" value="MGS"/>
    <property type="match status" value="1"/>
</dbReference>
<evidence type="ECO:0000256" key="3">
    <source>
        <dbReference type="ARBA" id="ARBA00009799"/>
    </source>
</evidence>
<sequence length="1069" mass="115486">QQPRKVLVIGSGPIIIGQAAEFDYAGTQACKALREEGVVTVLVNSNPATIMTDRDVADRVYIEPLTVPVLERIIAQERPDGVLPTLGGQTGLNLAVALADAGVLDRYDVRLLGTPLETIRKAEDRDFFRQFLTDIGEPMPPNHTVFTMAEAQAYKAEAGLPLVVRPAYTLGGTGGGIANTEEEFLATVESGLAASPITQVLLERSLVGWKEIEYEVIRDGADNCITVCNMENLDPMGAHTGDSIVVAPSQTLTDKEYQMLRTASLKIIRGLGIEGGCNIQLALRPHPDDYYVIEVNPRVSRSSALASKATGYPIARVSAKIAVGRRLDEIPNEVTGSTGAAFEPALDYCVVKIPRWPFDKFPDGDRHVTTQMKATGEVMAIDRSFEAALQKATRALEQSNSSLLCLSIRDGYQHLLDTLPLDPNDLRLWALTAALRRGVSRDQLVGHTSIDPWFIAALERIVDQERRLLGNPLTPPLLLASKRLGFSDVEISTLSGLLPEQVRQLRLQHGIKPVFKMVDTCAAEFEAATPYYYSSYDTENEAPPLEGPKAIVIGSGPIRIGQGIEFDYCSVHAAWALSQEGVSSIMVNSNPETVSTDFDTSDRLYFEPLDEEAVRDIIDNETTDDDPPPSLVQFGGQTAINLSQSLAAVGLPILGSSAEAIDIASDRQKFERFLVNLGVPQPPGGTVQSVDQALRVAQRIGYPVVVRPSYVLGGRAMEIVRNATELIRYLTIATEVTPEREVLVDHYMEGRECEVDAICDGERVLIPGIMEHVERAGVHSGDSMAIYPGLNLTEAEVNTLVDYTTRIGLALGVRGLMNIQFVLQGGNAYVLEVNPRGSRTIPFISKVTGVPVANLATRVMLGGKLSDMGYAGGLWPRQKLVGIKAPVFSMSKLVGVDWYMGPEMKSTGEVMGIDRDFTGALTKALQAASIDLSPGMGVLLSISDQSKADSLPLIRGLADAGCRLYATEGTAAMITAMDLPVTTITKRIGQGSPDVLDVINDGTVGAVVNTLSGDSSVMRDGFYIRRAAVERRIPCFTSLDTARAAMESMLTGVDNFSVLTTDEYLAMSG</sequence>
<evidence type="ECO:0000256" key="7">
    <source>
        <dbReference type="ARBA" id="ARBA00022605"/>
    </source>
</evidence>
<dbReference type="CDD" id="cd01424">
    <property type="entry name" value="MGS_CPS_II"/>
    <property type="match status" value="1"/>
</dbReference>
<gene>
    <name evidence="23" type="ORF">GBAR_LOCUS6605</name>
</gene>
<evidence type="ECO:0000256" key="16">
    <source>
        <dbReference type="ARBA" id="ARBA00047359"/>
    </source>
</evidence>
<feature type="domain" description="ATP-grasp" evidence="21">
    <location>
        <begin position="671"/>
        <end position="861"/>
    </location>
</feature>
<comment type="catalytic activity">
    <reaction evidence="17">
        <text>hydrogencarbonate + L-glutamine + 2 ATP + H2O = carbamoyl phosphate + L-glutamate + 2 ADP + phosphate + 2 H(+)</text>
        <dbReference type="Rhea" id="RHEA:18633"/>
        <dbReference type="ChEBI" id="CHEBI:15377"/>
        <dbReference type="ChEBI" id="CHEBI:15378"/>
        <dbReference type="ChEBI" id="CHEBI:17544"/>
        <dbReference type="ChEBI" id="CHEBI:29985"/>
        <dbReference type="ChEBI" id="CHEBI:30616"/>
        <dbReference type="ChEBI" id="CHEBI:43474"/>
        <dbReference type="ChEBI" id="CHEBI:58228"/>
        <dbReference type="ChEBI" id="CHEBI:58359"/>
        <dbReference type="ChEBI" id="CHEBI:456216"/>
        <dbReference type="EC" id="6.3.5.5"/>
    </reaction>
</comment>
<evidence type="ECO:0000256" key="9">
    <source>
        <dbReference type="ARBA" id="ARBA00022737"/>
    </source>
</evidence>
<dbReference type="NCBIfam" id="TIGR01369">
    <property type="entry name" value="CPSaseII_lrg"/>
    <property type="match status" value="1"/>
</dbReference>
<dbReference type="InterPro" id="IPR006275">
    <property type="entry name" value="CPSase_lsu"/>
</dbReference>
<comment type="function">
    <text evidence="18">Small subunit of the glutamine-dependent carbamoyl phosphate synthetase (CPSase). CPSase catalyzes the formation of carbamoyl phosphate from the ammonia moiety of glutamine, carbonate, and phosphate donated by ATP, constituting the first step of the biosynthetic pathway leading to pyrimidine nucleotides. The large subunit (synthetase) binds the substrates ammonia (free or transferred from glutamine from the small subunit), hydrogencarbonate and ATP and carries out an ATP-coupled ligase reaction, activating hydrogencarbonate by forming carboxy phosphate which reacts with ammonia to form carbamoyl phosphate.</text>
</comment>
<evidence type="ECO:0000256" key="15">
    <source>
        <dbReference type="ARBA" id="ARBA00044063"/>
    </source>
</evidence>
<comment type="cofactor">
    <cofactor evidence="1">
        <name>Mn(2+)</name>
        <dbReference type="ChEBI" id="CHEBI:29035"/>
    </cofactor>
</comment>
<keyword evidence="12" id="KW-0460">Magnesium</keyword>
<keyword evidence="7" id="KW-0028">Amino-acid biosynthesis</keyword>
<proteinExistence type="inferred from homology"/>
<evidence type="ECO:0000256" key="2">
    <source>
        <dbReference type="ARBA" id="ARBA00005077"/>
    </source>
</evidence>
<feature type="non-terminal residue" evidence="23">
    <location>
        <position position="1069"/>
    </location>
</feature>
<dbReference type="GO" id="GO:0004087">
    <property type="term" value="F:carbamoyl-phosphate synthase (ammonia) activity"/>
    <property type="evidence" value="ECO:0007669"/>
    <property type="project" value="UniProtKB-EC"/>
</dbReference>
<dbReference type="InterPro" id="IPR005483">
    <property type="entry name" value="CPSase_dom"/>
</dbReference>
<evidence type="ECO:0000313" key="23">
    <source>
        <dbReference type="EMBL" id="CAI8009931.1"/>
    </source>
</evidence>
<dbReference type="SMART" id="SM00851">
    <property type="entry name" value="MGS"/>
    <property type="match status" value="1"/>
</dbReference>
<evidence type="ECO:0000256" key="6">
    <source>
        <dbReference type="ARBA" id="ARBA00022598"/>
    </source>
</evidence>
<evidence type="ECO:0000256" key="11">
    <source>
        <dbReference type="ARBA" id="ARBA00022840"/>
    </source>
</evidence>
<dbReference type="FunFam" id="3.30.470.20:FF:000026">
    <property type="entry name" value="Carbamoyl-phosphate synthase large chain"/>
    <property type="match status" value="1"/>
</dbReference>
<evidence type="ECO:0000256" key="10">
    <source>
        <dbReference type="ARBA" id="ARBA00022741"/>
    </source>
</evidence>
<keyword evidence="11 20" id="KW-0067">ATP-binding</keyword>
<dbReference type="PRINTS" id="PR00098">
    <property type="entry name" value="CPSASE"/>
</dbReference>
<evidence type="ECO:0000256" key="17">
    <source>
        <dbReference type="ARBA" id="ARBA00048816"/>
    </source>
</evidence>